<proteinExistence type="predicted"/>
<comment type="caution">
    <text evidence="1">The sequence shown here is derived from an EMBL/GenBank/DDBJ whole genome shotgun (WGS) entry which is preliminary data.</text>
</comment>
<dbReference type="Proteomes" id="UP001056120">
    <property type="component" value="Linkage Group LG27"/>
</dbReference>
<name>A0ACB8YQC4_9ASTR</name>
<dbReference type="EMBL" id="CM042044">
    <property type="protein sequence ID" value="KAI3687318.1"/>
    <property type="molecule type" value="Genomic_DNA"/>
</dbReference>
<keyword evidence="2" id="KW-1185">Reference proteome</keyword>
<gene>
    <name evidence="1" type="ORF">L1987_81013</name>
</gene>
<evidence type="ECO:0000313" key="2">
    <source>
        <dbReference type="Proteomes" id="UP001056120"/>
    </source>
</evidence>
<organism evidence="1 2">
    <name type="scientific">Smallanthus sonchifolius</name>
    <dbReference type="NCBI Taxonomy" id="185202"/>
    <lineage>
        <taxon>Eukaryota</taxon>
        <taxon>Viridiplantae</taxon>
        <taxon>Streptophyta</taxon>
        <taxon>Embryophyta</taxon>
        <taxon>Tracheophyta</taxon>
        <taxon>Spermatophyta</taxon>
        <taxon>Magnoliopsida</taxon>
        <taxon>eudicotyledons</taxon>
        <taxon>Gunneridae</taxon>
        <taxon>Pentapetalae</taxon>
        <taxon>asterids</taxon>
        <taxon>campanulids</taxon>
        <taxon>Asterales</taxon>
        <taxon>Asteraceae</taxon>
        <taxon>Asteroideae</taxon>
        <taxon>Heliantheae alliance</taxon>
        <taxon>Millerieae</taxon>
        <taxon>Smallanthus</taxon>
    </lineage>
</organism>
<protein>
    <submittedName>
        <fullName evidence="1">Uncharacterized protein</fullName>
    </submittedName>
</protein>
<sequence length="142" mass="16449">MTMVTPDPPLYTEGSRPMIDHDDDSSHESNKQQDRANYFMDQPTLKARHRSIKHYKPTIFCRDDRLLHYISCIRFGSGKFKCWWHDPIALCLHLPFGSHYPMTHMALVPEVLGPHGHVPGPHGHVDRNSWQILGHMGIHEHV</sequence>
<reference evidence="1 2" key="2">
    <citation type="journal article" date="2022" name="Mol. Ecol. Resour.">
        <title>The genomes of chicory, endive, great burdock and yacon provide insights into Asteraceae paleo-polyploidization history and plant inulin production.</title>
        <authorList>
            <person name="Fan W."/>
            <person name="Wang S."/>
            <person name="Wang H."/>
            <person name="Wang A."/>
            <person name="Jiang F."/>
            <person name="Liu H."/>
            <person name="Zhao H."/>
            <person name="Xu D."/>
            <person name="Zhang Y."/>
        </authorList>
    </citation>
    <scope>NUCLEOTIDE SEQUENCE [LARGE SCALE GENOMIC DNA]</scope>
    <source>
        <strain evidence="2">cv. Yunnan</strain>
        <tissue evidence="1">Leaves</tissue>
    </source>
</reference>
<evidence type="ECO:0000313" key="1">
    <source>
        <dbReference type="EMBL" id="KAI3687318.1"/>
    </source>
</evidence>
<reference evidence="2" key="1">
    <citation type="journal article" date="2022" name="Mol. Ecol. Resour.">
        <title>The genomes of chicory, endive, great burdock and yacon provide insights into Asteraceae palaeo-polyploidization history and plant inulin production.</title>
        <authorList>
            <person name="Fan W."/>
            <person name="Wang S."/>
            <person name="Wang H."/>
            <person name="Wang A."/>
            <person name="Jiang F."/>
            <person name="Liu H."/>
            <person name="Zhao H."/>
            <person name="Xu D."/>
            <person name="Zhang Y."/>
        </authorList>
    </citation>
    <scope>NUCLEOTIDE SEQUENCE [LARGE SCALE GENOMIC DNA]</scope>
    <source>
        <strain evidence="2">cv. Yunnan</strain>
    </source>
</reference>
<accession>A0ACB8YQC4</accession>